<dbReference type="AlphaFoldDB" id="A0A4Q2UPH2"/>
<evidence type="ECO:0000313" key="1">
    <source>
        <dbReference type="EMBL" id="RYC71256.1"/>
    </source>
</evidence>
<evidence type="ECO:0000313" key="2">
    <source>
        <dbReference type="Proteomes" id="UP000290407"/>
    </source>
</evidence>
<reference evidence="1 2" key="1">
    <citation type="submission" date="2019-01" db="EMBL/GenBank/DDBJ databases">
        <title>Spirosoma flava sp. nov., a propanil-degrading bacterium isolated from herbicide-contaminated soil.</title>
        <authorList>
            <person name="Zhang L."/>
            <person name="Jiang J.-D."/>
        </authorList>
    </citation>
    <scope>NUCLEOTIDE SEQUENCE [LARGE SCALE GENOMIC DNA]</scope>
    <source>
        <strain evidence="1 2">TY50</strain>
    </source>
</reference>
<organism evidence="1 2">
    <name type="scientific">Spirosoma sordidisoli</name>
    <dbReference type="NCBI Taxonomy" id="2502893"/>
    <lineage>
        <taxon>Bacteria</taxon>
        <taxon>Pseudomonadati</taxon>
        <taxon>Bacteroidota</taxon>
        <taxon>Cytophagia</taxon>
        <taxon>Cytophagales</taxon>
        <taxon>Cytophagaceae</taxon>
        <taxon>Spirosoma</taxon>
    </lineage>
</organism>
<sequence length="67" mass="7088">MKTFLFVALLLAGCQPKNEQQSKVTINGKEYTDSVAVDSAGNQVKVKSDEGKADVSVSGSGNKVEIK</sequence>
<comment type="caution">
    <text evidence="1">The sequence shown here is derived from an EMBL/GenBank/DDBJ whole genome shotgun (WGS) entry which is preliminary data.</text>
</comment>
<dbReference type="Proteomes" id="UP000290407">
    <property type="component" value="Unassembled WGS sequence"/>
</dbReference>
<name>A0A4Q2UPH2_9BACT</name>
<dbReference type="RefSeq" id="WP_129599984.1">
    <property type="nucleotide sequence ID" value="NZ_SBLB01000001.1"/>
</dbReference>
<keyword evidence="2" id="KW-1185">Reference proteome</keyword>
<accession>A0A4Q2UPH2</accession>
<protein>
    <submittedName>
        <fullName evidence="1">Uncharacterized protein</fullName>
    </submittedName>
</protein>
<gene>
    <name evidence="1" type="ORF">EQG79_03675</name>
</gene>
<dbReference type="EMBL" id="SBLB01000001">
    <property type="protein sequence ID" value="RYC71256.1"/>
    <property type="molecule type" value="Genomic_DNA"/>
</dbReference>
<proteinExistence type="predicted"/>